<keyword evidence="3 6" id="KW-0812">Transmembrane</keyword>
<feature type="transmembrane region" description="Helical" evidence="6">
    <location>
        <begin position="86"/>
        <end position="103"/>
    </location>
</feature>
<feature type="domain" description="ComEC/Rec2-related protein" evidence="7">
    <location>
        <begin position="8"/>
        <end position="227"/>
    </location>
</feature>
<dbReference type="NCBIfam" id="TIGR00360">
    <property type="entry name" value="ComEC_N-term"/>
    <property type="match status" value="1"/>
</dbReference>
<proteinExistence type="predicted"/>
<keyword evidence="4 6" id="KW-1133">Transmembrane helix</keyword>
<evidence type="ECO:0000256" key="5">
    <source>
        <dbReference type="ARBA" id="ARBA00023136"/>
    </source>
</evidence>
<organism evidence="8 9">
    <name type="scientific">Catenulispora yoronensis</name>
    <dbReference type="NCBI Taxonomy" id="450799"/>
    <lineage>
        <taxon>Bacteria</taxon>
        <taxon>Bacillati</taxon>
        <taxon>Actinomycetota</taxon>
        <taxon>Actinomycetes</taxon>
        <taxon>Catenulisporales</taxon>
        <taxon>Catenulisporaceae</taxon>
        <taxon>Catenulispora</taxon>
    </lineage>
</organism>
<feature type="transmembrane region" description="Helical" evidence="6">
    <location>
        <begin position="39"/>
        <end position="56"/>
    </location>
</feature>
<dbReference type="EMBL" id="BAAAQN010000018">
    <property type="protein sequence ID" value="GAA2032259.1"/>
    <property type="molecule type" value="Genomic_DNA"/>
</dbReference>
<name>A0ABP5FRK9_9ACTN</name>
<feature type="transmembrane region" description="Helical" evidence="6">
    <location>
        <begin position="12"/>
        <end position="33"/>
    </location>
</feature>
<sequence>MLAAAMPLARLVGVRGRFLTVVGLAVVLAFTVLARPEPSMVRASVMALLALLLAAVGRRARGIPLLCAGGTLLLLFDPWLARSYGFALSLSATAGLFLLAPGWQRALAERGVPHRVAESLACTAAAEAFCLPVLVSLTAEITPLSIPANLLAEVFVGPATVLGATALLAAAVWPPLGRAVAWLAQWPTDGIVAVARSGARLPGAAVPWAAGLAGSVTLLAAYAAIFLNLAAVGARKNARKNTHKN</sequence>
<evidence type="ECO:0000313" key="9">
    <source>
        <dbReference type="Proteomes" id="UP001500751"/>
    </source>
</evidence>
<dbReference type="Proteomes" id="UP001500751">
    <property type="component" value="Unassembled WGS sequence"/>
</dbReference>
<dbReference type="PANTHER" id="PTHR30619">
    <property type="entry name" value="DNA INTERNALIZATION/COMPETENCE PROTEIN COMEC/REC2"/>
    <property type="match status" value="1"/>
</dbReference>
<comment type="subcellular location">
    <subcellularLocation>
        <location evidence="1">Cell membrane</location>
        <topology evidence="1">Multi-pass membrane protein</topology>
    </subcellularLocation>
</comment>
<dbReference type="Pfam" id="PF03772">
    <property type="entry name" value="Competence"/>
    <property type="match status" value="1"/>
</dbReference>
<keyword evidence="9" id="KW-1185">Reference proteome</keyword>
<accession>A0ABP5FRK9</accession>
<evidence type="ECO:0000256" key="6">
    <source>
        <dbReference type="SAM" id="Phobius"/>
    </source>
</evidence>
<evidence type="ECO:0000256" key="2">
    <source>
        <dbReference type="ARBA" id="ARBA00022475"/>
    </source>
</evidence>
<keyword evidence="2" id="KW-1003">Cell membrane</keyword>
<evidence type="ECO:0000259" key="7">
    <source>
        <dbReference type="Pfam" id="PF03772"/>
    </source>
</evidence>
<gene>
    <name evidence="8" type="ORF">GCM10009839_35480</name>
</gene>
<feature type="transmembrane region" description="Helical" evidence="6">
    <location>
        <begin position="63"/>
        <end position="80"/>
    </location>
</feature>
<feature type="transmembrane region" description="Helical" evidence="6">
    <location>
        <begin position="208"/>
        <end position="234"/>
    </location>
</feature>
<keyword evidence="5 6" id="KW-0472">Membrane</keyword>
<evidence type="ECO:0000313" key="8">
    <source>
        <dbReference type="EMBL" id="GAA2032259.1"/>
    </source>
</evidence>
<evidence type="ECO:0000256" key="1">
    <source>
        <dbReference type="ARBA" id="ARBA00004651"/>
    </source>
</evidence>
<dbReference type="PANTHER" id="PTHR30619:SF1">
    <property type="entry name" value="RECOMBINATION PROTEIN 2"/>
    <property type="match status" value="1"/>
</dbReference>
<reference evidence="9" key="1">
    <citation type="journal article" date="2019" name="Int. J. Syst. Evol. Microbiol.">
        <title>The Global Catalogue of Microorganisms (GCM) 10K type strain sequencing project: providing services to taxonomists for standard genome sequencing and annotation.</title>
        <authorList>
            <consortium name="The Broad Institute Genomics Platform"/>
            <consortium name="The Broad Institute Genome Sequencing Center for Infectious Disease"/>
            <person name="Wu L."/>
            <person name="Ma J."/>
        </authorList>
    </citation>
    <scope>NUCLEOTIDE SEQUENCE [LARGE SCALE GENOMIC DNA]</scope>
    <source>
        <strain evidence="9">JCM 16014</strain>
    </source>
</reference>
<protein>
    <recommendedName>
        <fullName evidence="7">ComEC/Rec2-related protein domain-containing protein</fullName>
    </recommendedName>
</protein>
<evidence type="ECO:0000256" key="4">
    <source>
        <dbReference type="ARBA" id="ARBA00022989"/>
    </source>
</evidence>
<feature type="transmembrane region" description="Helical" evidence="6">
    <location>
        <begin position="150"/>
        <end position="173"/>
    </location>
</feature>
<dbReference type="InterPro" id="IPR052159">
    <property type="entry name" value="Competence_DNA_uptake"/>
</dbReference>
<dbReference type="InterPro" id="IPR004477">
    <property type="entry name" value="ComEC_N"/>
</dbReference>
<comment type="caution">
    <text evidence="8">The sequence shown here is derived from an EMBL/GenBank/DDBJ whole genome shotgun (WGS) entry which is preliminary data.</text>
</comment>
<evidence type="ECO:0000256" key="3">
    <source>
        <dbReference type="ARBA" id="ARBA00022692"/>
    </source>
</evidence>